<dbReference type="RefSeq" id="WP_015161605.1">
    <property type="nucleotide sequence ID" value="NC_019697.1"/>
</dbReference>
<organism evidence="1 2">
    <name type="scientific">Chamaesiphon minutus (strain ATCC 27169 / PCC 6605)</name>
    <dbReference type="NCBI Taxonomy" id="1173020"/>
    <lineage>
        <taxon>Bacteria</taxon>
        <taxon>Bacillati</taxon>
        <taxon>Cyanobacteriota</taxon>
        <taxon>Cyanophyceae</taxon>
        <taxon>Gomontiellales</taxon>
        <taxon>Chamaesiphonaceae</taxon>
        <taxon>Chamaesiphon</taxon>
    </lineage>
</organism>
<protein>
    <submittedName>
        <fullName evidence="1">Uncharacterized protein</fullName>
    </submittedName>
</protein>
<proteinExistence type="predicted"/>
<dbReference type="AlphaFoldDB" id="K9UM36"/>
<dbReference type="HOGENOM" id="CLU_3286911_0_0_3"/>
<keyword evidence="2" id="KW-1185">Reference proteome</keyword>
<dbReference type="EMBL" id="CP003600">
    <property type="protein sequence ID" value="AFY95506.1"/>
    <property type="molecule type" value="Genomic_DNA"/>
</dbReference>
<dbReference type="Proteomes" id="UP000010366">
    <property type="component" value="Chromosome"/>
</dbReference>
<sequence length="40" mass="4241">MRIIGETEASKVSVSNTSFGEQFLAIHCLSSQVARDTLGG</sequence>
<accession>K9UM36</accession>
<gene>
    <name evidence="1" type="ORF">Cha6605_4587</name>
</gene>
<dbReference type="STRING" id="1173020.Cha6605_4587"/>
<name>K9UM36_CHAP6</name>
<dbReference type="KEGG" id="cmp:Cha6605_4587"/>
<evidence type="ECO:0000313" key="1">
    <source>
        <dbReference type="EMBL" id="AFY95506.1"/>
    </source>
</evidence>
<reference evidence="1 2" key="1">
    <citation type="submission" date="2012-05" db="EMBL/GenBank/DDBJ databases">
        <title>Finished chromosome of genome of Chamaesiphon sp. PCC 6605.</title>
        <authorList>
            <consortium name="US DOE Joint Genome Institute"/>
            <person name="Gugger M."/>
            <person name="Coursin T."/>
            <person name="Rippka R."/>
            <person name="Tandeau De Marsac N."/>
            <person name="Huntemann M."/>
            <person name="Wei C.-L."/>
            <person name="Han J."/>
            <person name="Detter J.C."/>
            <person name="Han C."/>
            <person name="Tapia R."/>
            <person name="Chen A."/>
            <person name="Kyrpides N."/>
            <person name="Mavromatis K."/>
            <person name="Markowitz V."/>
            <person name="Szeto E."/>
            <person name="Ivanova N."/>
            <person name="Pagani I."/>
            <person name="Pati A."/>
            <person name="Goodwin L."/>
            <person name="Nordberg H.P."/>
            <person name="Cantor M.N."/>
            <person name="Hua S.X."/>
            <person name="Woyke T."/>
            <person name="Kerfeld C.A."/>
        </authorList>
    </citation>
    <scope>NUCLEOTIDE SEQUENCE [LARGE SCALE GENOMIC DNA]</scope>
    <source>
        <strain evidence="2">ATCC 27169 / PCC 6605</strain>
    </source>
</reference>
<evidence type="ECO:0000313" key="2">
    <source>
        <dbReference type="Proteomes" id="UP000010366"/>
    </source>
</evidence>